<sequence>MDCNLFFWVYLLETRSFLASFFRVLIILSAMKEDMTLGLTFLLTLALSLAIVLTLVREVEDSLCFNSSLSCVILLNNVKFLTTVYLAKIIFLAVRGAHFCVFFMI</sequence>
<dbReference type="EMBL" id="GISG01265447">
    <property type="protein sequence ID" value="MBA4674971.1"/>
    <property type="molecule type" value="Transcribed_RNA"/>
</dbReference>
<accession>A0A7C9AU72</accession>
<keyword evidence="1" id="KW-0812">Transmembrane</keyword>
<name>A0A7C9AU72_OPUST</name>
<evidence type="ECO:0000256" key="1">
    <source>
        <dbReference type="SAM" id="Phobius"/>
    </source>
</evidence>
<feature type="transmembrane region" description="Helical" evidence="1">
    <location>
        <begin position="35"/>
        <end position="56"/>
    </location>
</feature>
<keyword evidence="1" id="KW-1133">Transmembrane helix</keyword>
<feature type="transmembrane region" description="Helical" evidence="1">
    <location>
        <begin position="6"/>
        <end position="28"/>
    </location>
</feature>
<proteinExistence type="predicted"/>
<protein>
    <submittedName>
        <fullName evidence="2">Uncharacterized protein</fullName>
    </submittedName>
</protein>
<reference evidence="2" key="2">
    <citation type="submission" date="2020-07" db="EMBL/GenBank/DDBJ databases">
        <authorList>
            <person name="Vera ALvarez R."/>
            <person name="Arias-Moreno D.M."/>
            <person name="Jimenez-Jacinto V."/>
            <person name="Jimenez-Bremont J.F."/>
            <person name="Swaminathan K."/>
            <person name="Moose S.P."/>
            <person name="Guerrero-Gonzalez M.L."/>
            <person name="Marino-Ramirez L."/>
            <person name="Landsman D."/>
            <person name="Rodriguez-Kessler M."/>
            <person name="Delgado-Sanchez P."/>
        </authorList>
    </citation>
    <scope>NUCLEOTIDE SEQUENCE</scope>
    <source>
        <tissue evidence="2">Cladode</tissue>
    </source>
</reference>
<dbReference type="AlphaFoldDB" id="A0A7C9AU72"/>
<keyword evidence="1" id="KW-0472">Membrane</keyword>
<evidence type="ECO:0000313" key="2">
    <source>
        <dbReference type="EMBL" id="MBA4674971.1"/>
    </source>
</evidence>
<reference evidence="2" key="1">
    <citation type="journal article" date="2013" name="J. Plant Res.">
        <title>Effect of fungi and light on seed germination of three Opuntia species from semiarid lands of central Mexico.</title>
        <authorList>
            <person name="Delgado-Sanchez P."/>
            <person name="Jimenez-Bremont J.F."/>
            <person name="Guerrero-Gonzalez Mde L."/>
            <person name="Flores J."/>
        </authorList>
    </citation>
    <scope>NUCLEOTIDE SEQUENCE</scope>
    <source>
        <tissue evidence="2">Cladode</tissue>
    </source>
</reference>
<organism evidence="2">
    <name type="scientific">Opuntia streptacantha</name>
    <name type="common">Prickly pear cactus</name>
    <name type="synonym">Opuntia cardona</name>
    <dbReference type="NCBI Taxonomy" id="393608"/>
    <lineage>
        <taxon>Eukaryota</taxon>
        <taxon>Viridiplantae</taxon>
        <taxon>Streptophyta</taxon>
        <taxon>Embryophyta</taxon>
        <taxon>Tracheophyta</taxon>
        <taxon>Spermatophyta</taxon>
        <taxon>Magnoliopsida</taxon>
        <taxon>eudicotyledons</taxon>
        <taxon>Gunneridae</taxon>
        <taxon>Pentapetalae</taxon>
        <taxon>Caryophyllales</taxon>
        <taxon>Cactineae</taxon>
        <taxon>Cactaceae</taxon>
        <taxon>Opuntioideae</taxon>
        <taxon>Opuntia</taxon>
    </lineage>
</organism>